<dbReference type="PROSITE" id="PS50181">
    <property type="entry name" value="FBOX"/>
    <property type="match status" value="1"/>
</dbReference>
<reference evidence="2" key="1">
    <citation type="submission" date="2023-03" db="EMBL/GenBank/DDBJ databases">
        <title>Massive genome expansion in bonnet fungi (Mycena s.s.) driven by repeated elements and novel gene families across ecological guilds.</title>
        <authorList>
            <consortium name="Lawrence Berkeley National Laboratory"/>
            <person name="Harder C.B."/>
            <person name="Miyauchi S."/>
            <person name="Viragh M."/>
            <person name="Kuo A."/>
            <person name="Thoen E."/>
            <person name="Andreopoulos B."/>
            <person name="Lu D."/>
            <person name="Skrede I."/>
            <person name="Drula E."/>
            <person name="Henrissat B."/>
            <person name="Morin E."/>
            <person name="Kohler A."/>
            <person name="Barry K."/>
            <person name="LaButti K."/>
            <person name="Morin E."/>
            <person name="Salamov A."/>
            <person name="Lipzen A."/>
            <person name="Mereny Z."/>
            <person name="Hegedus B."/>
            <person name="Baldrian P."/>
            <person name="Stursova M."/>
            <person name="Weitz H."/>
            <person name="Taylor A."/>
            <person name="Grigoriev I.V."/>
            <person name="Nagy L.G."/>
            <person name="Martin F."/>
            <person name="Kauserud H."/>
        </authorList>
    </citation>
    <scope>NUCLEOTIDE SEQUENCE</scope>
    <source>
        <strain evidence="2">CBHHK200</strain>
    </source>
</reference>
<dbReference type="Proteomes" id="UP001218188">
    <property type="component" value="Unassembled WGS sequence"/>
</dbReference>
<protein>
    <recommendedName>
        <fullName evidence="1">F-box domain-containing protein</fullName>
    </recommendedName>
</protein>
<comment type="caution">
    <text evidence="2">The sequence shown here is derived from an EMBL/GenBank/DDBJ whole genome shotgun (WGS) entry which is preliminary data.</text>
</comment>
<dbReference type="AlphaFoldDB" id="A0AAD6SI15"/>
<dbReference type="InterPro" id="IPR001810">
    <property type="entry name" value="F-box_dom"/>
</dbReference>
<name>A0AAD6SI15_9AGAR</name>
<dbReference type="EMBL" id="JARJCM010000112">
    <property type="protein sequence ID" value="KAJ7028396.1"/>
    <property type="molecule type" value="Genomic_DNA"/>
</dbReference>
<evidence type="ECO:0000313" key="2">
    <source>
        <dbReference type="EMBL" id="KAJ7028396.1"/>
    </source>
</evidence>
<gene>
    <name evidence="2" type="ORF">C8F04DRAFT_1265931</name>
</gene>
<evidence type="ECO:0000313" key="3">
    <source>
        <dbReference type="Proteomes" id="UP001218188"/>
    </source>
</evidence>
<dbReference type="SUPFAM" id="SSF81383">
    <property type="entry name" value="F-box domain"/>
    <property type="match status" value="1"/>
</dbReference>
<sequence length="189" mass="21305">MSLCITEFPQDVLLELANKLDVGDLVNFLSTCRVIREIQFQTILWLNALAQIRAARQTARLLKNFKLESSRPSLIRSFFVEHHLEILCIPGNSLVVTSTRGSVSCWDIATSQREAHLELADLHVRTKAPCMEIEGKALIGAFIGRSSLSMKKHVFFCVDFCDLPVFRATNNDYIRRGQGEALADQLQVL</sequence>
<dbReference type="InterPro" id="IPR036047">
    <property type="entry name" value="F-box-like_dom_sf"/>
</dbReference>
<accession>A0AAD6SI15</accession>
<organism evidence="2 3">
    <name type="scientific">Mycena alexandri</name>
    <dbReference type="NCBI Taxonomy" id="1745969"/>
    <lineage>
        <taxon>Eukaryota</taxon>
        <taxon>Fungi</taxon>
        <taxon>Dikarya</taxon>
        <taxon>Basidiomycota</taxon>
        <taxon>Agaricomycotina</taxon>
        <taxon>Agaricomycetes</taxon>
        <taxon>Agaricomycetidae</taxon>
        <taxon>Agaricales</taxon>
        <taxon>Marasmiineae</taxon>
        <taxon>Mycenaceae</taxon>
        <taxon>Mycena</taxon>
    </lineage>
</organism>
<evidence type="ECO:0000259" key="1">
    <source>
        <dbReference type="PROSITE" id="PS50181"/>
    </source>
</evidence>
<keyword evidence="3" id="KW-1185">Reference proteome</keyword>
<feature type="domain" description="F-box" evidence="1">
    <location>
        <begin position="2"/>
        <end position="48"/>
    </location>
</feature>
<proteinExistence type="predicted"/>